<keyword evidence="4" id="KW-0554">One-carbon metabolism</keyword>
<comment type="pathway">
    <text evidence="1">Cofactor biosynthesis; tetrahydrofolate biosynthesis; 5,6,7,8-tetrahydrofolate from 7,8-dihydrofolate: step 1/1.</text>
</comment>
<evidence type="ECO:0000256" key="3">
    <source>
        <dbReference type="ARBA" id="ARBA00018886"/>
    </source>
</evidence>
<evidence type="ECO:0000256" key="7">
    <source>
        <dbReference type="RuleBase" id="RU004474"/>
    </source>
</evidence>
<dbReference type="Proteomes" id="UP001324427">
    <property type="component" value="Unassembled WGS sequence"/>
</dbReference>
<protein>
    <recommendedName>
        <fullName evidence="3">Dihydrofolate reductase</fullName>
        <ecNumber evidence="2">1.5.1.3</ecNumber>
    </recommendedName>
</protein>
<accession>A0AAV9JN86</accession>
<keyword evidence="6" id="KW-0560">Oxidoreductase</keyword>
<evidence type="ECO:0000256" key="1">
    <source>
        <dbReference type="ARBA" id="ARBA00004903"/>
    </source>
</evidence>
<dbReference type="GO" id="GO:0050661">
    <property type="term" value="F:NADP binding"/>
    <property type="evidence" value="ECO:0007669"/>
    <property type="project" value="InterPro"/>
</dbReference>
<dbReference type="InterPro" id="IPR001796">
    <property type="entry name" value="DHFR_dom"/>
</dbReference>
<dbReference type="InterPro" id="IPR017925">
    <property type="entry name" value="DHFR_CS"/>
</dbReference>
<dbReference type="GO" id="GO:0005739">
    <property type="term" value="C:mitochondrion"/>
    <property type="evidence" value="ECO:0007669"/>
    <property type="project" value="TreeGrafter"/>
</dbReference>
<evidence type="ECO:0000313" key="9">
    <source>
        <dbReference type="EMBL" id="KAK4546557.1"/>
    </source>
</evidence>
<comment type="caution">
    <text evidence="9">The sequence shown here is derived from an EMBL/GenBank/DDBJ whole genome shotgun (WGS) entry which is preliminary data.</text>
</comment>
<dbReference type="GO" id="GO:0046452">
    <property type="term" value="P:dihydrofolate metabolic process"/>
    <property type="evidence" value="ECO:0007669"/>
    <property type="project" value="TreeGrafter"/>
</dbReference>
<dbReference type="EC" id="1.5.1.3" evidence="2"/>
<dbReference type="GO" id="GO:0006730">
    <property type="term" value="P:one-carbon metabolic process"/>
    <property type="evidence" value="ECO:0007669"/>
    <property type="project" value="UniProtKB-KW"/>
</dbReference>
<evidence type="ECO:0000256" key="2">
    <source>
        <dbReference type="ARBA" id="ARBA00012856"/>
    </source>
</evidence>
<dbReference type="Gene3D" id="3.40.430.10">
    <property type="entry name" value="Dihydrofolate Reductase, subunit A"/>
    <property type="match status" value="1"/>
</dbReference>
<evidence type="ECO:0000256" key="5">
    <source>
        <dbReference type="ARBA" id="ARBA00022857"/>
    </source>
</evidence>
<dbReference type="PROSITE" id="PS00075">
    <property type="entry name" value="DHFR_1"/>
    <property type="match status" value="1"/>
</dbReference>
<name>A0AAV9JN86_9PEZI</name>
<dbReference type="AlphaFoldDB" id="A0AAV9JN86"/>
<dbReference type="GO" id="GO:0046655">
    <property type="term" value="P:folic acid metabolic process"/>
    <property type="evidence" value="ECO:0007669"/>
    <property type="project" value="TreeGrafter"/>
</dbReference>
<evidence type="ECO:0000313" key="10">
    <source>
        <dbReference type="Proteomes" id="UP001324427"/>
    </source>
</evidence>
<dbReference type="PROSITE" id="PS51330">
    <property type="entry name" value="DHFR_2"/>
    <property type="match status" value="1"/>
</dbReference>
<dbReference type="SUPFAM" id="SSF53597">
    <property type="entry name" value="Dihydrofolate reductase-like"/>
    <property type="match status" value="1"/>
</dbReference>
<feature type="domain" description="DHFR" evidence="8">
    <location>
        <begin position="11"/>
        <end position="230"/>
    </location>
</feature>
<dbReference type="PANTHER" id="PTHR48069:SF3">
    <property type="entry name" value="DIHYDROFOLATE REDUCTASE"/>
    <property type="match status" value="1"/>
</dbReference>
<keyword evidence="5" id="KW-0521">NADP</keyword>
<dbReference type="InterPro" id="IPR024072">
    <property type="entry name" value="DHFR-like_dom_sf"/>
</dbReference>
<evidence type="ECO:0000256" key="6">
    <source>
        <dbReference type="ARBA" id="ARBA00023002"/>
    </source>
</evidence>
<gene>
    <name evidence="9" type="ORF">LTR36_001774</name>
</gene>
<dbReference type="GO" id="GO:0004146">
    <property type="term" value="F:dihydrofolate reductase activity"/>
    <property type="evidence" value="ECO:0007669"/>
    <property type="project" value="UniProtKB-EC"/>
</dbReference>
<dbReference type="GO" id="GO:0046654">
    <property type="term" value="P:tetrahydrofolate biosynthetic process"/>
    <property type="evidence" value="ECO:0007669"/>
    <property type="project" value="InterPro"/>
</dbReference>
<dbReference type="PRINTS" id="PR00070">
    <property type="entry name" value="DHFR"/>
</dbReference>
<dbReference type="CDD" id="cd00209">
    <property type="entry name" value="DHFR"/>
    <property type="match status" value="1"/>
</dbReference>
<dbReference type="EMBL" id="JAVFHQ010000014">
    <property type="protein sequence ID" value="KAK4546557.1"/>
    <property type="molecule type" value="Genomic_DNA"/>
</dbReference>
<organism evidence="9 10">
    <name type="scientific">Oleoguttula mirabilis</name>
    <dbReference type="NCBI Taxonomy" id="1507867"/>
    <lineage>
        <taxon>Eukaryota</taxon>
        <taxon>Fungi</taxon>
        <taxon>Dikarya</taxon>
        <taxon>Ascomycota</taxon>
        <taxon>Pezizomycotina</taxon>
        <taxon>Dothideomycetes</taxon>
        <taxon>Dothideomycetidae</taxon>
        <taxon>Mycosphaerellales</taxon>
        <taxon>Teratosphaeriaceae</taxon>
        <taxon>Oleoguttula</taxon>
    </lineage>
</organism>
<sequence length="231" mass="25491">MADNMSLKQLPLTLIVAATSKNGIGKNGALPWPMLKKEMAYFARVTKRVPMPTDTGSVQSDAWKQSNLEGARRNVVIMGRKTWDSIPPKFRPLKDRTNVVISSQDRSRLDGVPDDVVVASDISAGLQSLEQRVKEGKALPVGRAFIIGGAGIYKAAMELPQTASVLLTRVRRDYECDTFFPENLGNASSAWQQRSHEELKAFVGEDLSGEPLTEGQGDAETSYEFQLYERT</sequence>
<dbReference type="InterPro" id="IPR012259">
    <property type="entry name" value="DHFR"/>
</dbReference>
<comment type="similarity">
    <text evidence="7">Belongs to the dihydrofolate reductase family.</text>
</comment>
<reference evidence="9 10" key="1">
    <citation type="submission" date="2021-11" db="EMBL/GenBank/DDBJ databases">
        <title>Black yeast isolated from Biological Soil Crust.</title>
        <authorList>
            <person name="Kurbessoian T."/>
        </authorList>
    </citation>
    <scope>NUCLEOTIDE SEQUENCE [LARGE SCALE GENOMIC DNA]</scope>
    <source>
        <strain evidence="9 10">CCFEE 5522</strain>
    </source>
</reference>
<keyword evidence="10" id="KW-1185">Reference proteome</keyword>
<evidence type="ECO:0000256" key="4">
    <source>
        <dbReference type="ARBA" id="ARBA00022563"/>
    </source>
</evidence>
<evidence type="ECO:0000259" key="8">
    <source>
        <dbReference type="PROSITE" id="PS51330"/>
    </source>
</evidence>
<proteinExistence type="inferred from homology"/>
<dbReference type="PANTHER" id="PTHR48069">
    <property type="entry name" value="DIHYDROFOLATE REDUCTASE"/>
    <property type="match status" value="1"/>
</dbReference>
<dbReference type="Pfam" id="PF00186">
    <property type="entry name" value="DHFR_1"/>
    <property type="match status" value="1"/>
</dbReference>